<feature type="transmembrane region" description="Helical" evidence="6">
    <location>
        <begin position="643"/>
        <end position="663"/>
    </location>
</feature>
<evidence type="ECO:0000259" key="7">
    <source>
        <dbReference type="Pfam" id="PF02687"/>
    </source>
</evidence>
<feature type="transmembrane region" description="Helical" evidence="6">
    <location>
        <begin position="612"/>
        <end position="637"/>
    </location>
</feature>
<keyword evidence="3 6" id="KW-0812">Transmembrane</keyword>
<reference evidence="8 9" key="1">
    <citation type="submission" date="2019-08" db="EMBL/GenBank/DDBJ databases">
        <title>Bacillus genomes from the desert of Cuatro Cienegas, Coahuila.</title>
        <authorList>
            <person name="Olmedo-Alvarez G."/>
        </authorList>
    </citation>
    <scope>NUCLEOTIDE SEQUENCE [LARGE SCALE GENOMIC DNA]</scope>
    <source>
        <strain evidence="8 9">CH446_14T</strain>
    </source>
</reference>
<evidence type="ECO:0000256" key="2">
    <source>
        <dbReference type="ARBA" id="ARBA00022475"/>
    </source>
</evidence>
<proteinExistence type="inferred from homology"/>
<gene>
    <name evidence="8" type="ORF">FZD51_02405</name>
</gene>
<protein>
    <submittedName>
        <fullName evidence="8">ABC transporter permease</fullName>
    </submittedName>
</protein>
<feature type="transmembrane region" description="Helical" evidence="6">
    <location>
        <begin position="551"/>
        <end position="571"/>
    </location>
</feature>
<dbReference type="EMBL" id="VTER01000002">
    <property type="protein sequence ID" value="TYS50916.1"/>
    <property type="molecule type" value="Genomic_DNA"/>
</dbReference>
<evidence type="ECO:0000256" key="4">
    <source>
        <dbReference type="ARBA" id="ARBA00022989"/>
    </source>
</evidence>
<evidence type="ECO:0000256" key="1">
    <source>
        <dbReference type="ARBA" id="ARBA00004651"/>
    </source>
</evidence>
<feature type="transmembrane region" description="Helical" evidence="6">
    <location>
        <begin position="90"/>
        <end position="110"/>
    </location>
</feature>
<comment type="subcellular location">
    <subcellularLocation>
        <location evidence="1 6">Cell membrane</location>
        <topology evidence="1 6">Multi-pass membrane protein</topology>
    </subcellularLocation>
</comment>
<dbReference type="Proteomes" id="UP000322139">
    <property type="component" value="Unassembled WGS sequence"/>
</dbReference>
<dbReference type="PANTHER" id="PTHR46795:SF3">
    <property type="entry name" value="ABC TRANSPORTER PERMEASE"/>
    <property type="match status" value="1"/>
</dbReference>
<dbReference type="GO" id="GO:0005886">
    <property type="term" value="C:plasma membrane"/>
    <property type="evidence" value="ECO:0007669"/>
    <property type="project" value="UniProtKB-SubCell"/>
</dbReference>
<feature type="transmembrane region" description="Helical" evidence="6">
    <location>
        <begin position="232"/>
        <end position="250"/>
    </location>
</feature>
<dbReference type="Pfam" id="PF02687">
    <property type="entry name" value="FtsX"/>
    <property type="match status" value="1"/>
</dbReference>
<evidence type="ECO:0000313" key="9">
    <source>
        <dbReference type="Proteomes" id="UP000322139"/>
    </source>
</evidence>
<evidence type="ECO:0000256" key="5">
    <source>
        <dbReference type="ARBA" id="ARBA00023136"/>
    </source>
</evidence>
<dbReference type="InterPro" id="IPR003838">
    <property type="entry name" value="ABC3_permease_C"/>
</dbReference>
<dbReference type="PANTHER" id="PTHR46795">
    <property type="entry name" value="ABC TRANSPORTER PERMEASE-RELATED-RELATED"/>
    <property type="match status" value="1"/>
</dbReference>
<keyword evidence="6" id="KW-0813">Transport</keyword>
<accession>A0A5D4RM62</accession>
<feature type="transmembrane region" description="Helical" evidence="6">
    <location>
        <begin position="262"/>
        <end position="290"/>
    </location>
</feature>
<feature type="transmembrane region" description="Helical" evidence="6">
    <location>
        <begin position="138"/>
        <end position="161"/>
    </location>
</feature>
<dbReference type="PIRSF" id="PIRSF018968">
    <property type="entry name" value="ABC_permease_BceB"/>
    <property type="match status" value="1"/>
</dbReference>
<dbReference type="GO" id="GO:0055085">
    <property type="term" value="P:transmembrane transport"/>
    <property type="evidence" value="ECO:0007669"/>
    <property type="project" value="UniProtKB-UniRule"/>
</dbReference>
<feature type="transmembrane region" description="Helical" evidence="6">
    <location>
        <begin position="181"/>
        <end position="211"/>
    </location>
</feature>
<keyword evidence="5 6" id="KW-0472">Membrane</keyword>
<dbReference type="AlphaFoldDB" id="A0A5D4RM62"/>
<organism evidence="8 9">
    <name type="scientific">Bacillus infantis</name>
    <dbReference type="NCBI Taxonomy" id="324767"/>
    <lineage>
        <taxon>Bacteria</taxon>
        <taxon>Bacillati</taxon>
        <taxon>Bacillota</taxon>
        <taxon>Bacilli</taxon>
        <taxon>Bacillales</taxon>
        <taxon>Bacillaceae</taxon>
        <taxon>Bacillus</taxon>
    </lineage>
</organism>
<dbReference type="InterPro" id="IPR027022">
    <property type="entry name" value="ABC_permease_BceB-typ"/>
</dbReference>
<name>A0A5D4RM62_9BACI</name>
<sequence length="674" mass="75329">MGISLQKFAKVSLIESNFSSRSSIFLLLWEAVAAMTLFELARRSFKGNRTQYLLYFNPMVFSILIYYTFVSLQYNQGISSSVTALGKLEPAFAAASVMLLAFAAIFIWYSNAYFMKKRKKEIALYALYGLKKKQIGRLLFLEQLMIGAFALSAGIVSGMLMSKFFAMLLIKVMGLSTITGFAFSGAAILQTSAVFSLIILLTSIYNFRLVYRHTLLELFQAEKKAEKQPKGSAMGAVLSLLLAGSGYFLLLEPSSSGVWKDFGFLAILVSLGAIGLGTFLFLNCFIIILLKRLKAIKRVYYKGINLISLSHLLFRIKGNILVLTIISLLSTFTLFTIGTAGSLYSNMNALAKKNYPLSLLYTVQSGEQNEHILKMIEKNQKNPLQFASEIPYLAVNADLSATGRYPDDYPALLIPEAAYKKLADGLGQSTSPISGENGAIAFYDGNLKQDEDPYSGKNMVLPGGREIRFTSYEENPLLNQGLYSFPVVITDELYRELRGNYPENTLQAVSWKNDKNAGTIANQIQAYYDSEMPDLETAIFSTFFHQHEKLMQIYGILIFISSFLGLTFLLATGSMLHYKQLSEAVADQDRYRVLKKIGMGRKQINAAILRQLFLIFALPFLGAVLHSSVIMLALTRFLKIDTLIPFILAAALYALIYFVYYFATARTYSRIVNE</sequence>
<keyword evidence="4 6" id="KW-1133">Transmembrane helix</keyword>
<comment type="similarity">
    <text evidence="6">Belongs to the ABC-4 integral membrane protein family.</text>
</comment>
<evidence type="ECO:0000256" key="6">
    <source>
        <dbReference type="PIRNR" id="PIRNR018968"/>
    </source>
</evidence>
<evidence type="ECO:0000313" key="8">
    <source>
        <dbReference type="EMBL" id="TYS50916.1"/>
    </source>
</evidence>
<comment type="caution">
    <text evidence="8">The sequence shown here is derived from an EMBL/GenBank/DDBJ whole genome shotgun (WGS) entry which is preliminary data.</text>
</comment>
<evidence type="ECO:0000256" key="3">
    <source>
        <dbReference type="ARBA" id="ARBA00022692"/>
    </source>
</evidence>
<feature type="transmembrane region" description="Helical" evidence="6">
    <location>
        <begin position="52"/>
        <end position="70"/>
    </location>
</feature>
<keyword evidence="2 6" id="KW-1003">Cell membrane</keyword>
<dbReference type="InterPro" id="IPR052536">
    <property type="entry name" value="ABC-4_Integral_Memb_Prot"/>
</dbReference>
<feature type="domain" description="ABC3 transporter permease C-terminal" evidence="7">
    <location>
        <begin position="94"/>
        <end position="213"/>
    </location>
</feature>
<feature type="transmembrane region" description="Helical" evidence="6">
    <location>
        <begin position="320"/>
        <end position="344"/>
    </location>
</feature>